<dbReference type="Pfam" id="PF20349">
    <property type="entry name" value="DUF6644"/>
    <property type="match status" value="1"/>
</dbReference>
<feature type="transmembrane region" description="Helical" evidence="1">
    <location>
        <begin position="131"/>
        <end position="151"/>
    </location>
</feature>
<dbReference type="Proteomes" id="UP001319080">
    <property type="component" value="Unassembled WGS sequence"/>
</dbReference>
<evidence type="ECO:0000259" key="2">
    <source>
        <dbReference type="Pfam" id="PF20349"/>
    </source>
</evidence>
<sequence>MFEWLEASRLAVFIRQAPLLFPIIEIVHIIGFVFLVGSAFIFDMRLLDLSKRLAVKDVAGYVLPWSRRSMLLVVPSGLLLFISQATALSTNDIFGYKLILIAAAIVNAVIFHRYTLARCEQGASTPPAAKAAAVISLLLWTSVITCGRLIAYF</sequence>
<dbReference type="AlphaFoldDB" id="A0AAP2GUY1"/>
<feature type="transmembrane region" description="Helical" evidence="1">
    <location>
        <begin position="70"/>
        <end position="87"/>
    </location>
</feature>
<keyword evidence="1" id="KW-1133">Transmembrane helix</keyword>
<keyword evidence="1" id="KW-0472">Membrane</keyword>
<feature type="domain" description="DUF6644" evidence="2">
    <location>
        <begin position="2"/>
        <end position="152"/>
    </location>
</feature>
<dbReference type="EMBL" id="JAHESE010000020">
    <property type="protein sequence ID" value="MBT1710143.1"/>
    <property type="molecule type" value="Genomic_DNA"/>
</dbReference>
<name>A0AAP2GUY1_9BACT</name>
<proteinExistence type="predicted"/>
<protein>
    <recommendedName>
        <fullName evidence="2">DUF6644 domain-containing protein</fullName>
    </recommendedName>
</protein>
<evidence type="ECO:0000313" key="3">
    <source>
        <dbReference type="EMBL" id="MBT1710143.1"/>
    </source>
</evidence>
<dbReference type="InterPro" id="IPR046586">
    <property type="entry name" value="DUF6644"/>
</dbReference>
<accession>A0AAP2GUY1</accession>
<organism evidence="3 4">
    <name type="scientific">Dawidia cretensis</name>
    <dbReference type="NCBI Taxonomy" id="2782350"/>
    <lineage>
        <taxon>Bacteria</taxon>
        <taxon>Pseudomonadati</taxon>
        <taxon>Bacteroidota</taxon>
        <taxon>Cytophagia</taxon>
        <taxon>Cytophagales</taxon>
        <taxon>Chryseotaleaceae</taxon>
        <taxon>Dawidia</taxon>
    </lineage>
</organism>
<reference evidence="3 4" key="1">
    <citation type="submission" date="2021-05" db="EMBL/GenBank/DDBJ databases">
        <title>A Polyphasic approach of four new species of the genus Ohtaekwangia: Ohtaekwangia histidinii sp. nov., Ohtaekwangia cretensis sp. nov., Ohtaekwangia indiensis sp. nov., Ohtaekwangia reichenbachii sp. nov. from diverse environment.</title>
        <authorList>
            <person name="Octaviana S."/>
        </authorList>
    </citation>
    <scope>NUCLEOTIDE SEQUENCE [LARGE SCALE GENOMIC DNA]</scope>
    <source>
        <strain evidence="3 4">PWU5</strain>
    </source>
</reference>
<feature type="transmembrane region" description="Helical" evidence="1">
    <location>
        <begin position="20"/>
        <end position="42"/>
    </location>
</feature>
<keyword evidence="4" id="KW-1185">Reference proteome</keyword>
<feature type="transmembrane region" description="Helical" evidence="1">
    <location>
        <begin position="93"/>
        <end position="111"/>
    </location>
</feature>
<keyword evidence="1" id="KW-0812">Transmembrane</keyword>
<comment type="caution">
    <text evidence="3">The sequence shown here is derived from an EMBL/GenBank/DDBJ whole genome shotgun (WGS) entry which is preliminary data.</text>
</comment>
<evidence type="ECO:0000313" key="4">
    <source>
        <dbReference type="Proteomes" id="UP001319080"/>
    </source>
</evidence>
<gene>
    <name evidence="3" type="ORF">KK062_17990</name>
</gene>
<evidence type="ECO:0000256" key="1">
    <source>
        <dbReference type="SAM" id="Phobius"/>
    </source>
</evidence>